<keyword evidence="11" id="KW-0325">Glycoprotein</keyword>
<keyword evidence="7 13" id="KW-0732">Signal</keyword>
<reference evidence="16" key="1">
    <citation type="journal article" date="2014" name="Science">
        <title>Ancient hybridizations among the ancestral genomes of bread wheat.</title>
        <authorList>
            <consortium name="International Wheat Genome Sequencing Consortium,"/>
            <person name="Marcussen T."/>
            <person name="Sandve S.R."/>
            <person name="Heier L."/>
            <person name="Spannagl M."/>
            <person name="Pfeifer M."/>
            <person name="Jakobsen K.S."/>
            <person name="Wulff B.B."/>
            <person name="Steuernagel B."/>
            <person name="Mayer K.F."/>
            <person name="Olsen O.A."/>
        </authorList>
    </citation>
    <scope>NUCLEOTIDE SEQUENCE [LARGE SCALE GENOMIC DNA]</scope>
    <source>
        <strain evidence="16">cv. AL8/78</strain>
    </source>
</reference>
<evidence type="ECO:0000256" key="2">
    <source>
        <dbReference type="ARBA" id="ARBA00009592"/>
    </source>
</evidence>
<dbReference type="PANTHER" id="PTHR48063">
    <property type="entry name" value="LRR RECEPTOR-LIKE KINASE"/>
    <property type="match status" value="1"/>
</dbReference>
<dbReference type="InterPro" id="IPR032675">
    <property type="entry name" value="LRR_dom_sf"/>
</dbReference>
<evidence type="ECO:0000256" key="1">
    <source>
        <dbReference type="ARBA" id="ARBA00004251"/>
    </source>
</evidence>
<dbReference type="PRINTS" id="PR00019">
    <property type="entry name" value="LEURICHRPT"/>
</dbReference>
<dbReference type="InterPro" id="IPR003591">
    <property type="entry name" value="Leu-rich_rpt_typical-subtyp"/>
</dbReference>
<feature type="signal peptide" evidence="13">
    <location>
        <begin position="1"/>
        <end position="32"/>
    </location>
</feature>
<dbReference type="SUPFAM" id="SSF52058">
    <property type="entry name" value="L domain-like"/>
    <property type="match status" value="1"/>
</dbReference>
<reference evidence="15" key="3">
    <citation type="journal article" date="2017" name="Nature">
        <title>Genome sequence of the progenitor of the wheat D genome Aegilops tauschii.</title>
        <authorList>
            <person name="Luo M.C."/>
            <person name="Gu Y.Q."/>
            <person name="Puiu D."/>
            <person name="Wang H."/>
            <person name="Twardziok S.O."/>
            <person name="Deal K.R."/>
            <person name="Huo N."/>
            <person name="Zhu T."/>
            <person name="Wang L."/>
            <person name="Wang Y."/>
            <person name="McGuire P.E."/>
            <person name="Liu S."/>
            <person name="Long H."/>
            <person name="Ramasamy R.K."/>
            <person name="Rodriguez J.C."/>
            <person name="Van S.L."/>
            <person name="Yuan L."/>
            <person name="Wang Z."/>
            <person name="Xia Z."/>
            <person name="Xiao L."/>
            <person name="Anderson O.D."/>
            <person name="Ouyang S."/>
            <person name="Liang Y."/>
            <person name="Zimin A.V."/>
            <person name="Pertea G."/>
            <person name="Qi P."/>
            <person name="Bennetzen J.L."/>
            <person name="Dai X."/>
            <person name="Dawson M.W."/>
            <person name="Muller H.G."/>
            <person name="Kugler K."/>
            <person name="Rivarola-Duarte L."/>
            <person name="Spannagl M."/>
            <person name="Mayer K.F.X."/>
            <person name="Lu F.H."/>
            <person name="Bevan M.W."/>
            <person name="Leroy P."/>
            <person name="Li P."/>
            <person name="You F.M."/>
            <person name="Sun Q."/>
            <person name="Liu Z."/>
            <person name="Lyons E."/>
            <person name="Wicker T."/>
            <person name="Salzberg S.L."/>
            <person name="Devos K.M."/>
            <person name="Dvorak J."/>
        </authorList>
    </citation>
    <scope>NUCLEOTIDE SEQUENCE [LARGE SCALE GENOMIC DNA]</scope>
    <source>
        <strain evidence="15">cv. AL8/78</strain>
    </source>
</reference>
<feature type="domain" description="Leucine-rich repeat-containing N-terminal plant-type" evidence="14">
    <location>
        <begin position="44"/>
        <end position="84"/>
    </location>
</feature>
<evidence type="ECO:0000256" key="4">
    <source>
        <dbReference type="ARBA" id="ARBA00022614"/>
    </source>
</evidence>
<dbReference type="Pfam" id="PF08263">
    <property type="entry name" value="LRRNT_2"/>
    <property type="match status" value="1"/>
</dbReference>
<evidence type="ECO:0000256" key="13">
    <source>
        <dbReference type="SAM" id="SignalP"/>
    </source>
</evidence>
<dbReference type="Gene3D" id="3.80.10.10">
    <property type="entry name" value="Ribonuclease Inhibitor"/>
    <property type="match status" value="2"/>
</dbReference>
<dbReference type="InterPro" id="IPR046956">
    <property type="entry name" value="RLP23-like"/>
</dbReference>
<dbReference type="Gramene" id="AET6Gv20774600.6">
    <property type="protein sequence ID" value="AET6Gv20774600.6"/>
    <property type="gene ID" value="AET6Gv20774600"/>
</dbReference>
<evidence type="ECO:0000256" key="3">
    <source>
        <dbReference type="ARBA" id="ARBA00022475"/>
    </source>
</evidence>
<reference evidence="16" key="2">
    <citation type="journal article" date="2017" name="Nat. Plants">
        <title>The Aegilops tauschii genome reveals multiple impacts of transposons.</title>
        <authorList>
            <person name="Zhao G."/>
            <person name="Zou C."/>
            <person name="Li K."/>
            <person name="Wang K."/>
            <person name="Li T."/>
            <person name="Gao L."/>
            <person name="Zhang X."/>
            <person name="Wang H."/>
            <person name="Yang Z."/>
            <person name="Liu X."/>
            <person name="Jiang W."/>
            <person name="Mao L."/>
            <person name="Kong X."/>
            <person name="Jiao Y."/>
            <person name="Jia J."/>
        </authorList>
    </citation>
    <scope>NUCLEOTIDE SEQUENCE [LARGE SCALE GENOMIC DNA]</scope>
    <source>
        <strain evidence="16">cv. AL8/78</strain>
    </source>
</reference>
<dbReference type="InterPro" id="IPR013210">
    <property type="entry name" value="LRR_N_plant-typ"/>
</dbReference>
<keyword evidence="8" id="KW-0677">Repeat</keyword>
<keyword evidence="3" id="KW-1003">Cell membrane</keyword>
<evidence type="ECO:0000256" key="12">
    <source>
        <dbReference type="SAM" id="Phobius"/>
    </source>
</evidence>
<dbReference type="Pfam" id="PF00560">
    <property type="entry name" value="LRR_1"/>
    <property type="match status" value="1"/>
</dbReference>
<evidence type="ECO:0000256" key="7">
    <source>
        <dbReference type="ARBA" id="ARBA00022729"/>
    </source>
</evidence>
<reference evidence="15" key="4">
    <citation type="submission" date="2019-03" db="UniProtKB">
        <authorList>
            <consortium name="EnsemblPlants"/>
        </authorList>
    </citation>
    <scope>IDENTIFICATION</scope>
</reference>
<evidence type="ECO:0000256" key="10">
    <source>
        <dbReference type="ARBA" id="ARBA00023136"/>
    </source>
</evidence>
<reference evidence="15" key="5">
    <citation type="journal article" date="2021" name="G3 (Bethesda)">
        <title>Aegilops tauschii genome assembly Aet v5.0 features greater sequence contiguity and improved annotation.</title>
        <authorList>
            <person name="Wang L."/>
            <person name="Zhu T."/>
            <person name="Rodriguez J.C."/>
            <person name="Deal K.R."/>
            <person name="Dubcovsky J."/>
            <person name="McGuire P.E."/>
            <person name="Lux T."/>
            <person name="Spannagl M."/>
            <person name="Mayer K.F.X."/>
            <person name="Baldrich P."/>
            <person name="Meyers B.C."/>
            <person name="Huo N."/>
            <person name="Gu Y.Q."/>
            <person name="Zhou H."/>
            <person name="Devos K.M."/>
            <person name="Bennetzen J.L."/>
            <person name="Unver T."/>
            <person name="Budak H."/>
            <person name="Gulick P.J."/>
            <person name="Galiba G."/>
            <person name="Kalapos B."/>
            <person name="Nelson D.R."/>
            <person name="Li P."/>
            <person name="You F.M."/>
            <person name="Luo M.C."/>
            <person name="Dvorak J."/>
        </authorList>
    </citation>
    <scope>NUCLEOTIDE SEQUENCE [LARGE SCALE GENOMIC DNA]</scope>
    <source>
        <strain evidence="15">cv. AL8/78</strain>
    </source>
</reference>
<sequence length="358" mass="38796">MQSKMRSASTPLLYLCVLVLPSCLLLLQRAHAAARHGGISLMSQQKALLHWKSTLANPAAEMSSWRDTTSTSSSPCNWTGIMCTAVRHGRSMPWVVTSISLPDAGIHGKLGPVPLQLGKLRNLGHLDLSENSLSGSIPEELGSCIELLFLKINTNNFTGKLPGAIGNLASLQMMLDASNNKLEGVLPKELGKLEMLEFLNLSHNQFSGSIPSSFASMVSLSTLDVSYNDLEGPLPIGHALQNASINWFLHNKALCGNFSGLLPCYSTPASGRHKQKIQSSLLPIVLVVGFSTIAAIVIIAILIRSKKKKQQSGATDEGRNMFSVWNFDGRLAFDDIIRATENFDDMEKSTRHNSKTGS</sequence>
<feature type="transmembrane region" description="Helical" evidence="12">
    <location>
        <begin position="281"/>
        <end position="303"/>
    </location>
</feature>
<keyword evidence="5" id="KW-1070">Brassinosteroid signaling pathway</keyword>
<dbReference type="EnsemblPlants" id="AET6Gv20774600.6">
    <property type="protein sequence ID" value="AET6Gv20774600.6"/>
    <property type="gene ID" value="AET6Gv20774600"/>
</dbReference>
<evidence type="ECO:0000256" key="11">
    <source>
        <dbReference type="ARBA" id="ARBA00023180"/>
    </source>
</evidence>
<dbReference type="SMART" id="SM00369">
    <property type="entry name" value="LRR_TYP"/>
    <property type="match status" value="2"/>
</dbReference>
<evidence type="ECO:0000256" key="5">
    <source>
        <dbReference type="ARBA" id="ARBA00022626"/>
    </source>
</evidence>
<keyword evidence="16" id="KW-1185">Reference proteome</keyword>
<comment type="similarity">
    <text evidence="2">Belongs to the RLP family.</text>
</comment>
<proteinExistence type="inferred from homology"/>
<comment type="subcellular location">
    <subcellularLocation>
        <location evidence="1">Cell membrane</location>
        <topology evidence="1">Single-pass type I membrane protein</topology>
    </subcellularLocation>
</comment>
<evidence type="ECO:0000313" key="16">
    <source>
        <dbReference type="Proteomes" id="UP000015105"/>
    </source>
</evidence>
<protein>
    <recommendedName>
        <fullName evidence="14">Leucine-rich repeat-containing N-terminal plant-type domain-containing protein</fullName>
    </recommendedName>
</protein>
<dbReference type="GO" id="GO:0009742">
    <property type="term" value="P:brassinosteroid mediated signaling pathway"/>
    <property type="evidence" value="ECO:0007669"/>
    <property type="project" value="UniProtKB-KW"/>
</dbReference>
<dbReference type="PANTHER" id="PTHR48063:SF112">
    <property type="entry name" value="RECEPTOR LIKE PROTEIN 30-LIKE"/>
    <property type="match status" value="1"/>
</dbReference>
<dbReference type="GO" id="GO:0005886">
    <property type="term" value="C:plasma membrane"/>
    <property type="evidence" value="ECO:0007669"/>
    <property type="project" value="UniProtKB-SubCell"/>
</dbReference>
<evidence type="ECO:0000259" key="14">
    <source>
        <dbReference type="Pfam" id="PF08263"/>
    </source>
</evidence>
<dbReference type="AlphaFoldDB" id="A0A453PLT3"/>
<keyword evidence="10 12" id="KW-0472">Membrane</keyword>
<evidence type="ECO:0000313" key="15">
    <source>
        <dbReference type="EnsemblPlants" id="AET6Gv20774600.6"/>
    </source>
</evidence>
<organism evidence="15 16">
    <name type="scientific">Aegilops tauschii subsp. strangulata</name>
    <name type="common">Goatgrass</name>
    <dbReference type="NCBI Taxonomy" id="200361"/>
    <lineage>
        <taxon>Eukaryota</taxon>
        <taxon>Viridiplantae</taxon>
        <taxon>Streptophyta</taxon>
        <taxon>Embryophyta</taxon>
        <taxon>Tracheophyta</taxon>
        <taxon>Spermatophyta</taxon>
        <taxon>Magnoliopsida</taxon>
        <taxon>Liliopsida</taxon>
        <taxon>Poales</taxon>
        <taxon>Poaceae</taxon>
        <taxon>BOP clade</taxon>
        <taxon>Pooideae</taxon>
        <taxon>Triticodae</taxon>
        <taxon>Triticeae</taxon>
        <taxon>Triticinae</taxon>
        <taxon>Aegilops</taxon>
    </lineage>
</organism>
<keyword evidence="6 12" id="KW-0812">Transmembrane</keyword>
<dbReference type="InterPro" id="IPR001611">
    <property type="entry name" value="Leu-rich_rpt"/>
</dbReference>
<feature type="chain" id="PRO_5019341181" description="Leucine-rich repeat-containing N-terminal plant-type domain-containing protein" evidence="13">
    <location>
        <begin position="33"/>
        <end position="358"/>
    </location>
</feature>
<evidence type="ECO:0000256" key="8">
    <source>
        <dbReference type="ARBA" id="ARBA00022737"/>
    </source>
</evidence>
<name>A0A453PLT3_AEGTS</name>
<dbReference type="Pfam" id="PF13855">
    <property type="entry name" value="LRR_8"/>
    <property type="match status" value="1"/>
</dbReference>
<evidence type="ECO:0000256" key="6">
    <source>
        <dbReference type="ARBA" id="ARBA00022692"/>
    </source>
</evidence>
<dbReference type="FunFam" id="3.80.10.10:FF:000111">
    <property type="entry name" value="LRR receptor-like serine/threonine-protein kinase ERECTA"/>
    <property type="match status" value="1"/>
</dbReference>
<keyword evidence="4" id="KW-0433">Leucine-rich repeat</keyword>
<accession>A0A453PLT3</accession>
<evidence type="ECO:0000256" key="9">
    <source>
        <dbReference type="ARBA" id="ARBA00022989"/>
    </source>
</evidence>
<keyword evidence="9 12" id="KW-1133">Transmembrane helix</keyword>
<dbReference type="Proteomes" id="UP000015105">
    <property type="component" value="Chromosome 6D"/>
</dbReference>